<sequence>MKTRSSSGVGSKINLVFDKDSLRISDSNLDDEDLAVGTQDSLTSKVMDTLKRKSTITDSEDTISAIPPEKSEQAINLRAMVKSKKANPFDDN</sequence>
<dbReference type="AlphaFoldDB" id="A0A382ZCW5"/>
<proteinExistence type="predicted"/>
<organism evidence="1">
    <name type="scientific">marine metagenome</name>
    <dbReference type="NCBI Taxonomy" id="408172"/>
    <lineage>
        <taxon>unclassified sequences</taxon>
        <taxon>metagenomes</taxon>
        <taxon>ecological metagenomes</taxon>
    </lineage>
</organism>
<reference evidence="1" key="1">
    <citation type="submission" date="2018-05" db="EMBL/GenBank/DDBJ databases">
        <authorList>
            <person name="Lanie J.A."/>
            <person name="Ng W.-L."/>
            <person name="Kazmierczak K.M."/>
            <person name="Andrzejewski T.M."/>
            <person name="Davidsen T.M."/>
            <person name="Wayne K.J."/>
            <person name="Tettelin H."/>
            <person name="Glass J.I."/>
            <person name="Rusch D."/>
            <person name="Podicherti R."/>
            <person name="Tsui H.-C.T."/>
            <person name="Winkler M.E."/>
        </authorList>
    </citation>
    <scope>NUCLEOTIDE SEQUENCE</scope>
</reference>
<protein>
    <submittedName>
        <fullName evidence="1">Uncharacterized protein</fullName>
    </submittedName>
</protein>
<dbReference type="EMBL" id="UINC01182874">
    <property type="protein sequence ID" value="SVD93327.1"/>
    <property type="molecule type" value="Genomic_DNA"/>
</dbReference>
<accession>A0A382ZCW5</accession>
<evidence type="ECO:0000313" key="1">
    <source>
        <dbReference type="EMBL" id="SVD93327.1"/>
    </source>
</evidence>
<gene>
    <name evidence="1" type="ORF">METZ01_LOCUS446181</name>
</gene>
<name>A0A382ZCW5_9ZZZZ</name>